<sequence length="111" mass="12943">MTYGDFLNRLEEFFFSLEKEAVSIGYSLTVIPIFTIETLFHSFADKCKHFMEEIRRLLLDTENSKLDKDLLKGQLDGFQDVLRSLKESLQSLQNESYPISISIKPKLYVVK</sequence>
<keyword evidence="2" id="KW-1185">Reference proteome</keyword>
<gene>
    <name evidence="1" type="ORF">JK635_07610</name>
</gene>
<name>A0ABS1TL94_9BACI</name>
<accession>A0ABS1TL94</accession>
<dbReference type="EMBL" id="JAESWB010000134">
    <property type="protein sequence ID" value="MBL4952075.1"/>
    <property type="molecule type" value="Genomic_DNA"/>
</dbReference>
<dbReference type="Proteomes" id="UP000623967">
    <property type="component" value="Unassembled WGS sequence"/>
</dbReference>
<evidence type="ECO:0008006" key="3">
    <source>
        <dbReference type="Google" id="ProtNLM"/>
    </source>
</evidence>
<proteinExistence type="predicted"/>
<protein>
    <recommendedName>
        <fullName evidence="3">LXG domain-containing protein</fullName>
    </recommendedName>
</protein>
<organism evidence="1 2">
    <name type="scientific">Neobacillus paridis</name>
    <dbReference type="NCBI Taxonomy" id="2803862"/>
    <lineage>
        <taxon>Bacteria</taxon>
        <taxon>Bacillati</taxon>
        <taxon>Bacillota</taxon>
        <taxon>Bacilli</taxon>
        <taxon>Bacillales</taxon>
        <taxon>Bacillaceae</taxon>
        <taxon>Neobacillus</taxon>
    </lineage>
</organism>
<evidence type="ECO:0000313" key="1">
    <source>
        <dbReference type="EMBL" id="MBL4952075.1"/>
    </source>
</evidence>
<evidence type="ECO:0000313" key="2">
    <source>
        <dbReference type="Proteomes" id="UP000623967"/>
    </source>
</evidence>
<reference evidence="1 2" key="1">
    <citation type="submission" date="2021-01" db="EMBL/GenBank/DDBJ databases">
        <title>Genome public.</title>
        <authorList>
            <person name="Liu C."/>
            <person name="Sun Q."/>
        </authorList>
    </citation>
    <scope>NUCLEOTIDE SEQUENCE [LARGE SCALE GENOMIC DNA]</scope>
    <source>
        <strain evidence="1 2">YIM B02564</strain>
    </source>
</reference>
<dbReference type="RefSeq" id="WP_202653354.1">
    <property type="nucleotide sequence ID" value="NZ_JAESWB010000134.1"/>
</dbReference>
<comment type="caution">
    <text evidence="1">The sequence shown here is derived from an EMBL/GenBank/DDBJ whole genome shotgun (WGS) entry which is preliminary data.</text>
</comment>